<keyword evidence="2" id="KW-0547">Nucleotide-binding</keyword>
<dbReference type="CDD" id="cd03293">
    <property type="entry name" value="ABC_NrtD_SsuB_transporters"/>
    <property type="match status" value="1"/>
</dbReference>
<name>A0ABV4YNH7_9BACI</name>
<dbReference type="InterPro" id="IPR017871">
    <property type="entry name" value="ABC_transporter-like_CS"/>
</dbReference>
<dbReference type="PANTHER" id="PTHR42788">
    <property type="entry name" value="TAURINE IMPORT ATP-BINDING PROTEIN-RELATED"/>
    <property type="match status" value="1"/>
</dbReference>
<sequence>MTKKHAAMEIENLRKVYSTKKEEVVAIKDVSLTIPEGKFVSIVGPSGCGKSTFLHIVGGFIEKSTGKVKVRGKEVEKPGPDRGMMFQESALFPWLNVFDNVAWGLDIQGVAKKERNEIVEKYLKLVRLWDFRNQLPSQLSGGMRQRVSLARILAFDPEVLLMDEPFGALDAQTREEMQVELLRIWSESKKSVLFVTHDIEEAVFLSDTVVVFSGRPAVISEVIDIKFPRPRDLNLYKSAEFRDYRNQIWDLLHKEHHKPVQIVSEVVNG</sequence>
<dbReference type="InterPro" id="IPR003593">
    <property type="entry name" value="AAA+_ATPase"/>
</dbReference>
<protein>
    <submittedName>
        <fullName evidence="6">ABC transporter ATP-binding protein</fullName>
    </submittedName>
</protein>
<feature type="domain" description="ABC transporter" evidence="5">
    <location>
        <begin position="8"/>
        <end position="239"/>
    </location>
</feature>
<dbReference type="PROSITE" id="PS50893">
    <property type="entry name" value="ABC_TRANSPORTER_2"/>
    <property type="match status" value="1"/>
</dbReference>
<dbReference type="InterPro" id="IPR050166">
    <property type="entry name" value="ABC_transporter_ATP-bind"/>
</dbReference>
<keyword evidence="4" id="KW-1278">Translocase</keyword>
<keyword evidence="7" id="KW-1185">Reference proteome</keyword>
<evidence type="ECO:0000259" key="5">
    <source>
        <dbReference type="PROSITE" id="PS50893"/>
    </source>
</evidence>
<evidence type="ECO:0000256" key="2">
    <source>
        <dbReference type="ARBA" id="ARBA00022741"/>
    </source>
</evidence>
<dbReference type="Pfam" id="PF00005">
    <property type="entry name" value="ABC_tran"/>
    <property type="match status" value="1"/>
</dbReference>
<evidence type="ECO:0000256" key="1">
    <source>
        <dbReference type="ARBA" id="ARBA00022448"/>
    </source>
</evidence>
<comment type="caution">
    <text evidence="6">The sequence shown here is derived from an EMBL/GenBank/DDBJ whole genome shotgun (WGS) entry which is preliminary data.</text>
</comment>
<proteinExistence type="predicted"/>
<evidence type="ECO:0000256" key="4">
    <source>
        <dbReference type="ARBA" id="ARBA00022967"/>
    </source>
</evidence>
<evidence type="ECO:0000313" key="7">
    <source>
        <dbReference type="Proteomes" id="UP001241748"/>
    </source>
</evidence>
<gene>
    <name evidence="6" type="ORF">P5G62_004430</name>
</gene>
<reference evidence="6 7" key="1">
    <citation type="submission" date="2024-05" db="EMBL/GenBank/DDBJ databases">
        <authorList>
            <person name="Venkateswaran K."/>
        </authorList>
    </citation>
    <scope>NUCLEOTIDE SEQUENCE [LARGE SCALE GENOMIC DNA]</scope>
    <source>
        <strain evidence="6 7">179-C4-2-HS</strain>
    </source>
</reference>
<organism evidence="6 7">
    <name type="scientific">Neobacillus driksii</name>
    <dbReference type="NCBI Taxonomy" id="3035913"/>
    <lineage>
        <taxon>Bacteria</taxon>
        <taxon>Bacillati</taxon>
        <taxon>Bacillota</taxon>
        <taxon>Bacilli</taxon>
        <taxon>Bacillales</taxon>
        <taxon>Bacillaceae</taxon>
        <taxon>Neobacillus</taxon>
    </lineage>
</organism>
<evidence type="ECO:0000313" key="6">
    <source>
        <dbReference type="EMBL" id="MFB3166392.1"/>
    </source>
</evidence>
<dbReference type="PANTHER" id="PTHR42788:SF13">
    <property type="entry name" value="ALIPHATIC SULFONATES IMPORT ATP-BINDING PROTEIN SSUB"/>
    <property type="match status" value="1"/>
</dbReference>
<dbReference type="SMART" id="SM00382">
    <property type="entry name" value="AAA"/>
    <property type="match status" value="1"/>
</dbReference>
<dbReference type="GO" id="GO:0005524">
    <property type="term" value="F:ATP binding"/>
    <property type="evidence" value="ECO:0007669"/>
    <property type="project" value="UniProtKB-KW"/>
</dbReference>
<dbReference type="InterPro" id="IPR003439">
    <property type="entry name" value="ABC_transporter-like_ATP-bd"/>
</dbReference>
<dbReference type="Gene3D" id="3.40.50.300">
    <property type="entry name" value="P-loop containing nucleotide triphosphate hydrolases"/>
    <property type="match status" value="1"/>
</dbReference>
<dbReference type="RefSeq" id="WP_306073752.1">
    <property type="nucleotide sequence ID" value="NZ_JAROBZ020000001.1"/>
</dbReference>
<dbReference type="EMBL" id="JAROBZ020000001">
    <property type="protein sequence ID" value="MFB3166392.1"/>
    <property type="molecule type" value="Genomic_DNA"/>
</dbReference>
<dbReference type="InterPro" id="IPR027417">
    <property type="entry name" value="P-loop_NTPase"/>
</dbReference>
<dbReference type="SUPFAM" id="SSF52540">
    <property type="entry name" value="P-loop containing nucleoside triphosphate hydrolases"/>
    <property type="match status" value="1"/>
</dbReference>
<dbReference type="Proteomes" id="UP001241748">
    <property type="component" value="Unassembled WGS sequence"/>
</dbReference>
<evidence type="ECO:0000256" key="3">
    <source>
        <dbReference type="ARBA" id="ARBA00022840"/>
    </source>
</evidence>
<keyword evidence="3 6" id="KW-0067">ATP-binding</keyword>
<accession>A0ABV4YNH7</accession>
<keyword evidence="1" id="KW-0813">Transport</keyword>
<dbReference type="PROSITE" id="PS00211">
    <property type="entry name" value="ABC_TRANSPORTER_1"/>
    <property type="match status" value="1"/>
</dbReference>